<dbReference type="AlphaFoldDB" id="A0AB36IIM0"/>
<evidence type="ECO:0000259" key="1">
    <source>
        <dbReference type="Pfam" id="PF12724"/>
    </source>
</evidence>
<dbReference type="Gene3D" id="3.40.50.360">
    <property type="match status" value="1"/>
</dbReference>
<dbReference type="RefSeq" id="WP_003856786.1">
    <property type="nucleotide sequence ID" value="NZ_JAAOYN010000001.1"/>
</dbReference>
<reference evidence="2 3" key="1">
    <citation type="submission" date="2015-12" db="EMBL/GenBank/DDBJ databases">
        <title>Genome sequence of Corynebacterium AS 1.542.</title>
        <authorList>
            <person name="Yang J."/>
            <person name="Yang S."/>
        </authorList>
    </citation>
    <scope>NUCLEOTIDE SEQUENCE [LARGE SCALE GENOMIC DNA]</scope>
    <source>
        <strain evidence="2 3">AS 1.542</strain>
    </source>
</reference>
<evidence type="ECO:0000313" key="3">
    <source>
        <dbReference type="Proteomes" id="UP000186091"/>
    </source>
</evidence>
<dbReference type="SUPFAM" id="SSF52218">
    <property type="entry name" value="Flavoproteins"/>
    <property type="match status" value="1"/>
</dbReference>
<feature type="domain" description="Flavodoxin" evidence="1">
    <location>
        <begin position="5"/>
        <end position="137"/>
    </location>
</feature>
<organism evidence="2 3">
    <name type="scientific">Corynebacterium glutamicum</name>
    <name type="common">Brevibacterium saccharolyticum</name>
    <dbReference type="NCBI Taxonomy" id="1718"/>
    <lineage>
        <taxon>Bacteria</taxon>
        <taxon>Bacillati</taxon>
        <taxon>Actinomycetota</taxon>
        <taxon>Actinomycetes</taxon>
        <taxon>Mycobacteriales</taxon>
        <taxon>Corynebacteriaceae</taxon>
        <taxon>Corynebacterium</taxon>
    </lineage>
</organism>
<sequence length="173" mass="19072">MSDYIVAFESAYGSTKQYAESLAQRLGVDALNFEQARAELAANPTAAIVVLSFVHGPSHPGAKFITDTDLSGHRVALCTVGMTLDDVVQKKDGAARSLGNKADDVTRFYLPGRLNYSELSTAHRTTMWTIVKMLKAKPLKNDNDKMMINTFDTDVDRVDESRLDAVEEWARGL</sequence>
<evidence type="ECO:0000313" key="2">
    <source>
        <dbReference type="EMBL" id="OKX83053.1"/>
    </source>
</evidence>
<dbReference type="InterPro" id="IPR026816">
    <property type="entry name" value="Flavodoxin_dom"/>
</dbReference>
<gene>
    <name evidence="2" type="ORF">AUP69_04600</name>
</gene>
<protein>
    <recommendedName>
        <fullName evidence="1">Flavodoxin domain-containing protein</fullName>
    </recommendedName>
</protein>
<name>A0AB36IIM0_CORGT</name>
<comment type="caution">
    <text evidence="2">The sequence shown here is derived from an EMBL/GenBank/DDBJ whole genome shotgun (WGS) entry which is preliminary data.</text>
</comment>
<dbReference type="Pfam" id="PF12724">
    <property type="entry name" value="Flavodoxin_5"/>
    <property type="match status" value="1"/>
</dbReference>
<dbReference type="Proteomes" id="UP000186091">
    <property type="component" value="Unassembled WGS sequence"/>
</dbReference>
<accession>A0AB36IIM0</accession>
<dbReference type="InterPro" id="IPR029039">
    <property type="entry name" value="Flavoprotein-like_sf"/>
</dbReference>
<proteinExistence type="predicted"/>
<dbReference type="EMBL" id="LOQT01000013">
    <property type="protein sequence ID" value="OKX83053.1"/>
    <property type="molecule type" value="Genomic_DNA"/>
</dbReference>